<name>A0AB34QSF9_BACPU</name>
<sequence>MQNVEHSHSRAKEHVLLNHTCMVMMQLIKVDSNEQHDHH</sequence>
<accession>A0AB34QSF9</accession>
<dbReference type="AlphaFoldDB" id="A0AB34QSF9"/>
<gene>
    <name evidence="1" type="ORF">B4127_2064</name>
</gene>
<dbReference type="Proteomes" id="UP000031978">
    <property type="component" value="Unassembled WGS sequence"/>
</dbReference>
<comment type="caution">
    <text evidence="1">The sequence shown here is derived from an EMBL/GenBank/DDBJ whole genome shotgun (WGS) entry which is preliminary data.</text>
</comment>
<protein>
    <submittedName>
        <fullName evidence="1">Uncharacterized protein</fullName>
    </submittedName>
</protein>
<organism evidence="1 2">
    <name type="scientific">Bacillus pumilus</name>
    <name type="common">Bacillus mesentericus</name>
    <dbReference type="NCBI Taxonomy" id="1408"/>
    <lineage>
        <taxon>Bacteria</taxon>
        <taxon>Bacillati</taxon>
        <taxon>Bacillota</taxon>
        <taxon>Bacilli</taxon>
        <taxon>Bacillales</taxon>
        <taxon>Bacillaceae</taxon>
        <taxon>Bacillus</taxon>
    </lineage>
</organism>
<reference evidence="1 2" key="1">
    <citation type="submission" date="2014-12" db="EMBL/GenBank/DDBJ databases">
        <title>Draft Genome Sequences of Five Spore-Forming Food Isolates of Bacillus pumilus.</title>
        <authorList>
            <person name="de Jong A."/>
            <person name="van Heel A.J."/>
            <person name="Montalban-Lopez M."/>
            <person name="Krawczyk A.O."/>
            <person name="Berendsen E.M."/>
            <person name="Wells-Bennik M."/>
            <person name="Kuipers O.P."/>
        </authorList>
    </citation>
    <scope>NUCLEOTIDE SEQUENCE [LARGE SCALE GENOMIC DNA]</scope>
    <source>
        <strain evidence="1 2">B4127</strain>
    </source>
</reference>
<proteinExistence type="predicted"/>
<dbReference type="EMBL" id="JXCL01000037">
    <property type="protein sequence ID" value="KIL14105.1"/>
    <property type="molecule type" value="Genomic_DNA"/>
</dbReference>
<evidence type="ECO:0000313" key="2">
    <source>
        <dbReference type="Proteomes" id="UP000031978"/>
    </source>
</evidence>
<evidence type="ECO:0000313" key="1">
    <source>
        <dbReference type="EMBL" id="KIL14105.1"/>
    </source>
</evidence>